<feature type="transmembrane region" description="Helical" evidence="1">
    <location>
        <begin position="298"/>
        <end position="319"/>
    </location>
</feature>
<feature type="transmembrane region" description="Helical" evidence="1">
    <location>
        <begin position="7"/>
        <end position="23"/>
    </location>
</feature>
<keyword evidence="1" id="KW-0812">Transmembrane</keyword>
<dbReference type="Pfam" id="PF02447">
    <property type="entry name" value="GntP_permease"/>
    <property type="match status" value="1"/>
</dbReference>
<feature type="transmembrane region" description="Helical" evidence="1">
    <location>
        <begin position="268"/>
        <end position="286"/>
    </location>
</feature>
<feature type="transmembrane region" description="Helical" evidence="1">
    <location>
        <begin position="331"/>
        <end position="350"/>
    </location>
</feature>
<dbReference type="InterPro" id="IPR003474">
    <property type="entry name" value="Glcn_transporter"/>
</dbReference>
<reference evidence="2 3" key="1">
    <citation type="journal article" date="2023" name="Microbiol. Spectr.">
        <title>Symbiosis of Carpenter Bees with Uncharacterized Lactic Acid Bacteria Showing NAD Auxotrophy.</title>
        <authorList>
            <person name="Kawasaki S."/>
            <person name="Ozawa K."/>
            <person name="Mori T."/>
            <person name="Yamamoto A."/>
            <person name="Ito M."/>
            <person name="Ohkuma M."/>
            <person name="Sakamoto M."/>
            <person name="Matsutani M."/>
        </authorList>
    </citation>
    <scope>NUCLEOTIDE SEQUENCE [LARGE SCALE GENOMIC DNA]</scope>
    <source>
        <strain evidence="2 3">Kim32-2</strain>
    </source>
</reference>
<gene>
    <name evidence="2" type="ORF">KIM322_12140</name>
</gene>
<feature type="transmembrane region" description="Helical" evidence="1">
    <location>
        <begin position="228"/>
        <end position="248"/>
    </location>
</feature>
<organism evidence="2 3">
    <name type="scientific">Lactobacillus xylocopicola</name>
    <dbReference type="NCBI Taxonomy" id="2976676"/>
    <lineage>
        <taxon>Bacteria</taxon>
        <taxon>Bacillati</taxon>
        <taxon>Bacillota</taxon>
        <taxon>Bacilli</taxon>
        <taxon>Lactobacillales</taxon>
        <taxon>Lactobacillaceae</taxon>
        <taxon>Lactobacillus</taxon>
    </lineage>
</organism>
<feature type="transmembrane region" description="Helical" evidence="1">
    <location>
        <begin position="371"/>
        <end position="396"/>
    </location>
</feature>
<evidence type="ECO:0000313" key="2">
    <source>
        <dbReference type="EMBL" id="BDR60953.1"/>
    </source>
</evidence>
<sequence>MSSTTQMVVALVISIIVLVLLLVKSNLNAFTALIIGGLLTGILGGLSPIKTVDALKTGFGNTMASLGILIAFGVMIGKVLEVSGATAAMGKKFVAVLGKGHEVLAMILTGFVTSLAIFCVPAFLMLFPLAKDISKRTGTSISALGIGLAGGLLWSHELVPPASGPLGGAALFNANISGNMILGFLVGIPMIIFVNFYAKWIGKKYHRVAEDADESALENTADAKEPSFTLSIMPILIPIVLILLAGALKTTPMNGTLSSTIQFVGSPVVALGLGLLIGVLTLLHGVDRKKVAAALDDGIVNGGKTLVLIAAGGALGNVVNESGAGNIIAKGIAHTGLPAILVPFIIASLLRIIQGSGTVAIFTTASITAPMVATLGINPILANIAACVGAMVFSYFNDSYFWAINDSIGATSTKEQMMNWSVPTTVCWLIGGIELLILNVFI</sequence>
<dbReference type="PANTHER" id="PTHR30354">
    <property type="entry name" value="GNT FAMILY GLUCONATE TRANSPORTER"/>
    <property type="match status" value="1"/>
</dbReference>
<evidence type="ECO:0000256" key="1">
    <source>
        <dbReference type="SAM" id="Phobius"/>
    </source>
</evidence>
<feature type="transmembrane region" description="Helical" evidence="1">
    <location>
        <begin position="58"/>
        <end position="80"/>
    </location>
</feature>
<proteinExistence type="predicted"/>
<dbReference type="Proteomes" id="UP001321741">
    <property type="component" value="Chromosome"/>
</dbReference>
<evidence type="ECO:0000313" key="3">
    <source>
        <dbReference type="Proteomes" id="UP001321741"/>
    </source>
</evidence>
<feature type="transmembrane region" description="Helical" evidence="1">
    <location>
        <begin position="29"/>
        <end position="46"/>
    </location>
</feature>
<dbReference type="PANTHER" id="PTHR30354:SF11">
    <property type="entry name" value="PERMEASE"/>
    <property type="match status" value="1"/>
</dbReference>
<accession>A0ABM8BI28</accession>
<feature type="transmembrane region" description="Helical" evidence="1">
    <location>
        <begin position="139"/>
        <end position="156"/>
    </location>
</feature>
<protein>
    <submittedName>
        <fullName evidence="2">Gluconate permease</fullName>
    </submittedName>
</protein>
<keyword evidence="1" id="KW-1133">Transmembrane helix</keyword>
<name>A0ABM8BI28_9LACO</name>
<feature type="transmembrane region" description="Helical" evidence="1">
    <location>
        <begin position="103"/>
        <end position="127"/>
    </location>
</feature>
<feature type="transmembrane region" description="Helical" evidence="1">
    <location>
        <begin position="420"/>
        <end position="441"/>
    </location>
</feature>
<dbReference type="RefSeq" id="WP_317637190.1">
    <property type="nucleotide sequence ID" value="NZ_AP026803.1"/>
</dbReference>
<keyword evidence="1" id="KW-0472">Membrane</keyword>
<dbReference type="EMBL" id="AP026803">
    <property type="protein sequence ID" value="BDR60953.1"/>
    <property type="molecule type" value="Genomic_DNA"/>
</dbReference>
<feature type="transmembrane region" description="Helical" evidence="1">
    <location>
        <begin position="176"/>
        <end position="198"/>
    </location>
</feature>
<keyword evidence="3" id="KW-1185">Reference proteome</keyword>